<name>A0A2S0RD30_9FLAO</name>
<sequence>MRTFKKILIGVAVLIVVLLLVNKGVNIWVNKKLPELLSDKNKTPYHITYDSLKIDVWDGNISIRGIRISPKNALRDTVSKAGIYARIESVEVKDFSSMAVLFSNKIKAKSITVNSPRITFFKKTDNALNNSKSIGSEVVKPFESIVKVSDLYLNHGDVKIVYVKNNKPVLNAANINIKLEGITVNDDILKRKIPFDYKTYSFSCDSLYFKNNAVYHIKAKNIRTETNGLSVKDFEMVPEMTRRQFVAFTPIEKDLYTLKAASLDIRKMAWGFKDDRLYFSADAVELDKVDANVYRSKEPVDRPEKTHLYNRMLRDVKFPLRVDTLKITDSDIVYEEEINFEKGPGKISFNKFNLTALNIKSDEGHEKMKDVKINISCLFMNASPMKLDWKFNVLDKTDGFNIKGSILNFNTKNLVSFTKNYSNMKQEGIFDGVYFNINGNDDSSNGEFAMKYHDLKVTLYRKKDPKKKAGLKTAIANLVVKNDSDDQVKKVGVSVRRNPKTSFYNFFWRNIEEGLKKILI</sequence>
<dbReference type="KEGG" id="fmg:HYN48_05500"/>
<gene>
    <name evidence="1" type="ORF">HYN48_05500</name>
</gene>
<dbReference type="AlphaFoldDB" id="A0A2S0RD30"/>
<accession>A0A2S0RD30</accession>
<evidence type="ECO:0008006" key="3">
    <source>
        <dbReference type="Google" id="ProtNLM"/>
    </source>
</evidence>
<organism evidence="1 2">
    <name type="scientific">Flavobacterium magnum</name>
    <dbReference type="NCBI Taxonomy" id="2162713"/>
    <lineage>
        <taxon>Bacteria</taxon>
        <taxon>Pseudomonadati</taxon>
        <taxon>Bacteroidota</taxon>
        <taxon>Flavobacteriia</taxon>
        <taxon>Flavobacteriales</taxon>
        <taxon>Flavobacteriaceae</taxon>
        <taxon>Flavobacterium</taxon>
    </lineage>
</organism>
<protein>
    <recommendedName>
        <fullName evidence="3">DUF748 domain-containing protein</fullName>
    </recommendedName>
</protein>
<dbReference type="EMBL" id="CP028811">
    <property type="protein sequence ID" value="AWA29586.1"/>
    <property type="molecule type" value="Genomic_DNA"/>
</dbReference>
<keyword evidence="2" id="KW-1185">Reference proteome</keyword>
<dbReference type="OrthoDB" id="1412480at2"/>
<dbReference type="RefSeq" id="WP_108370170.1">
    <property type="nucleotide sequence ID" value="NZ_CP028811.1"/>
</dbReference>
<evidence type="ECO:0000313" key="1">
    <source>
        <dbReference type="EMBL" id="AWA29586.1"/>
    </source>
</evidence>
<reference evidence="1 2" key="1">
    <citation type="submission" date="2018-04" db="EMBL/GenBank/DDBJ databases">
        <title>Genome sequencing of Flavobacterium sp. HYN0048.</title>
        <authorList>
            <person name="Yi H."/>
            <person name="Baek C."/>
        </authorList>
    </citation>
    <scope>NUCLEOTIDE SEQUENCE [LARGE SCALE GENOMIC DNA]</scope>
    <source>
        <strain evidence="1 2">HYN0048</strain>
    </source>
</reference>
<evidence type="ECO:0000313" key="2">
    <source>
        <dbReference type="Proteomes" id="UP000244193"/>
    </source>
</evidence>
<dbReference type="Proteomes" id="UP000244193">
    <property type="component" value="Chromosome"/>
</dbReference>
<proteinExistence type="predicted"/>